<evidence type="ECO:0000313" key="10">
    <source>
        <dbReference type="Proteomes" id="UP000193558"/>
    </source>
</evidence>
<keyword evidence="7 8" id="KW-0472">Membrane</keyword>
<keyword evidence="6 8" id="KW-1133">Transmembrane helix</keyword>
<evidence type="ECO:0000256" key="5">
    <source>
        <dbReference type="ARBA" id="ARBA00022692"/>
    </source>
</evidence>
<gene>
    <name evidence="9" type="ORF">HA51_08320</name>
</gene>
<comment type="subcellular location">
    <subcellularLocation>
        <location evidence="1">Cell membrane</location>
        <topology evidence="1">Multi-pass membrane protein</topology>
    </subcellularLocation>
</comment>
<dbReference type="InterPro" id="IPR011606">
    <property type="entry name" value="Brnchd-chn_aa_trnsp_permease"/>
</dbReference>
<name>A0A1X1D0U6_9GAMM</name>
<evidence type="ECO:0000313" key="9">
    <source>
        <dbReference type="EMBL" id="ORM70299.1"/>
    </source>
</evidence>
<proteinExistence type="inferred from homology"/>
<sequence length="245" mass="26192">MSTTESQVLYPSSFSAEAWRGTLAALPVVLGFLPFGLLLGAQAAQKGFNVQSLMLMTGLNFGGGSEFAALALWTSPPQVMTIVLVSLLVNSRHLLMGASFAPCLSHLSPGKALLALFFMCDESWAMGLADAKVRRERGHDPAFHLGFYTGTALSLWLTWVFSTGLGVLLGPVLGDITRWGFDMAFPAVFFVLLKGMWKGYRAALPWLVSLICAGVTCRLVPGAAYVPVGAITGIAAIFLMNRKVS</sequence>
<comment type="caution">
    <text evidence="9">The sequence shown here is derived from an EMBL/GenBank/DDBJ whole genome shotgun (WGS) entry which is preliminary data.</text>
</comment>
<dbReference type="PANTHER" id="PTHR34979">
    <property type="entry name" value="INNER MEMBRANE PROTEIN YGAZ"/>
    <property type="match status" value="1"/>
</dbReference>
<evidence type="ECO:0000256" key="1">
    <source>
        <dbReference type="ARBA" id="ARBA00004651"/>
    </source>
</evidence>
<dbReference type="PANTHER" id="PTHR34979:SF1">
    <property type="entry name" value="INNER MEMBRANE PROTEIN YGAZ"/>
    <property type="match status" value="1"/>
</dbReference>
<evidence type="ECO:0000256" key="7">
    <source>
        <dbReference type="ARBA" id="ARBA00023136"/>
    </source>
</evidence>
<evidence type="ECO:0000256" key="4">
    <source>
        <dbReference type="ARBA" id="ARBA00022475"/>
    </source>
</evidence>
<dbReference type="RefSeq" id="WP_084934081.1">
    <property type="nucleotide sequence ID" value="NZ_MLFR01000005.1"/>
</dbReference>
<protein>
    <submittedName>
        <fullName evidence="9">Branched-chain amino acid ABC transporter permease</fullName>
    </submittedName>
</protein>
<comment type="similarity">
    <text evidence="2">Belongs to the AzlC family.</text>
</comment>
<feature type="transmembrane region" description="Helical" evidence="8">
    <location>
        <begin position="222"/>
        <end position="240"/>
    </location>
</feature>
<evidence type="ECO:0000256" key="6">
    <source>
        <dbReference type="ARBA" id="ARBA00022989"/>
    </source>
</evidence>
<feature type="transmembrane region" description="Helical" evidence="8">
    <location>
        <begin position="141"/>
        <end position="161"/>
    </location>
</feature>
<dbReference type="GO" id="GO:0005886">
    <property type="term" value="C:plasma membrane"/>
    <property type="evidence" value="ECO:0007669"/>
    <property type="project" value="UniProtKB-SubCell"/>
</dbReference>
<evidence type="ECO:0000256" key="3">
    <source>
        <dbReference type="ARBA" id="ARBA00022448"/>
    </source>
</evidence>
<keyword evidence="3" id="KW-0813">Transport</keyword>
<feature type="transmembrane region" description="Helical" evidence="8">
    <location>
        <begin position="20"/>
        <end position="41"/>
    </location>
</feature>
<evidence type="ECO:0000256" key="8">
    <source>
        <dbReference type="SAM" id="Phobius"/>
    </source>
</evidence>
<dbReference type="EMBL" id="MLFR01000005">
    <property type="protein sequence ID" value="ORM70299.1"/>
    <property type="molecule type" value="Genomic_DNA"/>
</dbReference>
<evidence type="ECO:0000256" key="2">
    <source>
        <dbReference type="ARBA" id="ARBA00010735"/>
    </source>
</evidence>
<dbReference type="Proteomes" id="UP000193558">
    <property type="component" value="Unassembled WGS sequence"/>
</dbReference>
<organism evidence="9 10">
    <name type="scientific">Pantoea rwandensis</name>
    <dbReference type="NCBI Taxonomy" id="1076550"/>
    <lineage>
        <taxon>Bacteria</taxon>
        <taxon>Pseudomonadati</taxon>
        <taxon>Pseudomonadota</taxon>
        <taxon>Gammaproteobacteria</taxon>
        <taxon>Enterobacterales</taxon>
        <taxon>Erwiniaceae</taxon>
        <taxon>Pantoea</taxon>
    </lineage>
</organism>
<keyword evidence="5 8" id="KW-0812">Transmembrane</keyword>
<keyword evidence="4" id="KW-1003">Cell membrane</keyword>
<feature type="transmembrane region" description="Helical" evidence="8">
    <location>
        <begin position="176"/>
        <end position="193"/>
    </location>
</feature>
<dbReference type="AlphaFoldDB" id="A0A1X1D0U6"/>
<accession>A0A1X1D0U6</accession>
<dbReference type="Pfam" id="PF03591">
    <property type="entry name" value="AzlC"/>
    <property type="match status" value="1"/>
</dbReference>
<reference evidence="9 10" key="1">
    <citation type="journal article" date="2017" name="Antonie Van Leeuwenhoek">
        <title>Phylogenomic resolution of the bacterial genus Pantoea and its relationship with Erwinia and Tatumella.</title>
        <authorList>
            <person name="Palmer M."/>
            <person name="Steenkamp E.T."/>
            <person name="Coetzee M.P."/>
            <person name="Chan W.Y."/>
            <person name="van Zyl E."/>
            <person name="De Maayer P."/>
            <person name="Coutinho T.A."/>
            <person name="Blom J."/>
            <person name="Smits T.H."/>
            <person name="Duffy B."/>
            <person name="Venter S.N."/>
        </authorList>
    </citation>
    <scope>NUCLEOTIDE SEQUENCE [LARGE SCALE GENOMIC DNA]</scope>
    <source>
        <strain evidence="9 10">LMG 26275</strain>
    </source>
</reference>
<dbReference type="GO" id="GO:1903785">
    <property type="term" value="P:L-valine transmembrane transport"/>
    <property type="evidence" value="ECO:0007669"/>
    <property type="project" value="TreeGrafter"/>
</dbReference>